<sequence length="171" mass="19695">MTQSSRLPSSVVRSEQDLAQNDFYLSSVVLELEYMPTVIFERIYQHIFRSDYIKRLPDSGLSVILVFILECSLIDLYEFACKGKSTSFIMEETNDSMENSPQGPGRNNAVKCGWLRKQGGFVKTWHTRWFVLKGDQLYYFKDEDETKPLVAPCFLNIAQSGQVWELGKSLN</sequence>
<comment type="caution">
    <text evidence="1">The sequence shown here is derived from an EMBL/GenBank/DDBJ whole genome shotgun (WGS) entry which is preliminary data.</text>
</comment>
<dbReference type="Proteomes" id="UP001057279">
    <property type="component" value="Linkage Group LG04"/>
</dbReference>
<proteinExistence type="predicted"/>
<accession>A0ACB9V7R7</accession>
<evidence type="ECO:0000313" key="2">
    <source>
        <dbReference type="Proteomes" id="UP001057279"/>
    </source>
</evidence>
<dbReference type="EMBL" id="CM043029">
    <property type="protein sequence ID" value="KAI4585505.1"/>
    <property type="molecule type" value="Genomic_DNA"/>
</dbReference>
<evidence type="ECO:0000313" key="1">
    <source>
        <dbReference type="EMBL" id="KAI4585505.1"/>
    </source>
</evidence>
<gene>
    <name evidence="1" type="ORF">MJG53_005739</name>
</gene>
<keyword evidence="2" id="KW-1185">Reference proteome</keyword>
<protein>
    <submittedName>
        <fullName evidence="1">Uncharacterized protein</fullName>
    </submittedName>
</protein>
<organism evidence="1 2">
    <name type="scientific">Ovis ammon polii x Ovis aries</name>
    <dbReference type="NCBI Taxonomy" id="2918886"/>
    <lineage>
        <taxon>Eukaryota</taxon>
        <taxon>Metazoa</taxon>
        <taxon>Chordata</taxon>
        <taxon>Craniata</taxon>
        <taxon>Vertebrata</taxon>
        <taxon>Euteleostomi</taxon>
        <taxon>Mammalia</taxon>
        <taxon>Eutheria</taxon>
        <taxon>Laurasiatheria</taxon>
        <taxon>Artiodactyla</taxon>
        <taxon>Ruminantia</taxon>
        <taxon>Pecora</taxon>
        <taxon>Bovidae</taxon>
        <taxon>Caprinae</taxon>
        <taxon>Ovis</taxon>
    </lineage>
</organism>
<reference evidence="1" key="1">
    <citation type="submission" date="2022-03" db="EMBL/GenBank/DDBJ databases">
        <title>Genomic analyses of argali, domestic sheep and their hybrids provide insights into chromosomal evolution, heterosis and genetic basis of agronomic traits.</title>
        <authorList>
            <person name="Li M."/>
        </authorList>
    </citation>
    <scope>NUCLEOTIDE SEQUENCE</scope>
    <source>
        <strain evidence="1">F1 hybrid</strain>
    </source>
</reference>
<name>A0ACB9V7R7_9CETA</name>